<evidence type="ECO:0000256" key="13">
    <source>
        <dbReference type="ARBA" id="ARBA00023268"/>
    </source>
</evidence>
<feature type="binding site" evidence="14">
    <location>
        <begin position="298"/>
        <end position="300"/>
    </location>
    <ligand>
        <name>4-CDP-2-C-methyl-D-erythritol 2-phosphate</name>
        <dbReference type="ChEBI" id="CHEBI:57919"/>
    </ligand>
</feature>
<dbReference type="OrthoDB" id="9804336at2"/>
<feature type="binding site" evidence="14">
    <location>
        <begin position="250"/>
        <end position="252"/>
    </location>
    <ligand>
        <name>4-CDP-2-C-methyl-D-erythritol 2-phosphate</name>
        <dbReference type="ChEBI" id="CHEBI:57919"/>
    </ligand>
</feature>
<feature type="region of interest" description="2-C-methyl-D-erythritol 2,4-cyclodiphosphate synthase" evidence="14">
    <location>
        <begin position="244"/>
        <end position="403"/>
    </location>
</feature>
<feature type="domain" description="2-C-methyl-D-erythritol 2,4-cyclodiphosphate synthase" evidence="15">
    <location>
        <begin position="244"/>
        <end position="396"/>
    </location>
</feature>
<comment type="function">
    <text evidence="14">Bifunctional enzyme that catalyzes the formation of 4-diphosphocytidyl-2-C-methyl-D-erythritol from CTP and 2-C-methyl-D-erythritol 4-phosphate (MEP) (IspD), and catalyzes the conversion of 4-diphosphocytidyl-2-C-methyl-D-erythritol 2-phosphate (CDP-ME2P) to 2-C-methyl-D-erythritol 2,4-cyclodiphosphate (ME-CPP) with a corresponding release of cytidine 5-monophosphate (CMP) (IspF).</text>
</comment>
<evidence type="ECO:0000256" key="10">
    <source>
        <dbReference type="ARBA" id="ARBA00022723"/>
    </source>
</evidence>
<keyword evidence="11 14" id="KW-0414">Isoprene biosynthesis</keyword>
<dbReference type="RefSeq" id="WP_115669391.1">
    <property type="nucleotide sequence ID" value="NZ_UEYP01000002.1"/>
</dbReference>
<dbReference type="CDD" id="cd02516">
    <property type="entry name" value="CDP-ME_synthetase"/>
    <property type="match status" value="1"/>
</dbReference>
<comment type="cofactor">
    <cofactor evidence="3 14">
        <name>a divalent metal cation</name>
        <dbReference type="ChEBI" id="CHEBI:60240"/>
    </cofactor>
</comment>
<keyword evidence="9 14" id="KW-0548">Nucleotidyltransferase</keyword>
<evidence type="ECO:0000259" key="15">
    <source>
        <dbReference type="Pfam" id="PF02542"/>
    </source>
</evidence>
<reference evidence="17" key="1">
    <citation type="submission" date="2018-07" db="EMBL/GenBank/DDBJ databases">
        <authorList>
            <person name="Peiro R."/>
            <person name="Begona"/>
            <person name="Cbmso G."/>
            <person name="Lopez M."/>
            <person name="Gonzalez S."/>
        </authorList>
    </citation>
    <scope>NUCLEOTIDE SEQUENCE [LARGE SCALE GENOMIC DNA]</scope>
</reference>
<dbReference type="EC" id="4.6.1.12" evidence="14"/>
<feature type="site" description="Transition state stabilizer" evidence="14">
    <location>
        <position position="276"/>
    </location>
</feature>
<evidence type="ECO:0000256" key="1">
    <source>
        <dbReference type="ARBA" id="ARBA00000200"/>
    </source>
</evidence>
<dbReference type="CDD" id="cd00554">
    <property type="entry name" value="MECDP_synthase"/>
    <property type="match status" value="1"/>
</dbReference>
<evidence type="ECO:0000256" key="8">
    <source>
        <dbReference type="ARBA" id="ARBA00022679"/>
    </source>
</evidence>
<feature type="site" description="Positions MEP for the nucleophilic attack" evidence="14">
    <location>
        <position position="164"/>
    </location>
</feature>
<comment type="similarity">
    <text evidence="14">In the C-terminal section; belongs to the IspF family.</text>
</comment>
<dbReference type="NCBIfam" id="NF006899">
    <property type="entry name" value="PRK09382.1"/>
    <property type="match status" value="1"/>
</dbReference>
<dbReference type="PANTHER" id="PTHR43181">
    <property type="entry name" value="2-C-METHYL-D-ERYTHRITOL 2,4-CYCLODIPHOSPHATE SYNTHASE, CHLOROPLASTIC"/>
    <property type="match status" value="1"/>
</dbReference>
<feature type="binding site" evidence="14">
    <location>
        <position position="250"/>
    </location>
    <ligand>
        <name>a divalent metal cation</name>
        <dbReference type="ChEBI" id="CHEBI:60240"/>
    </ligand>
</feature>
<dbReference type="Gene3D" id="3.30.1330.50">
    <property type="entry name" value="2-C-methyl-D-erythritol 2,4-cyclodiphosphate synthase"/>
    <property type="match status" value="1"/>
</dbReference>
<evidence type="ECO:0000256" key="11">
    <source>
        <dbReference type="ARBA" id="ARBA00023229"/>
    </source>
</evidence>
<evidence type="ECO:0000256" key="6">
    <source>
        <dbReference type="ARBA" id="ARBA00008480"/>
    </source>
</evidence>
<dbReference type="InterPro" id="IPR001228">
    <property type="entry name" value="IspD"/>
</dbReference>
<dbReference type="STRING" id="1336235.GCA_000518785_00335"/>
<keyword evidence="17" id="KW-1185">Reference proteome</keyword>
<evidence type="ECO:0000256" key="5">
    <source>
        <dbReference type="ARBA" id="ARBA00004787"/>
    </source>
</evidence>
<dbReference type="InterPro" id="IPR003526">
    <property type="entry name" value="MECDP_synthase"/>
</dbReference>
<name>A0A376AG45_9HYPH</name>
<dbReference type="EMBL" id="UEYP01000002">
    <property type="protein sequence ID" value="SSC66627.1"/>
    <property type="molecule type" value="Genomic_DNA"/>
</dbReference>
<proteinExistence type="inferred from homology"/>
<comment type="similarity">
    <text evidence="14">In the N-terminal section; belongs to the IspD/TarI cytidylyltransferase family. IspD subfamily.</text>
</comment>
<keyword evidence="8 14" id="KW-0808">Transferase</keyword>
<keyword evidence="13 14" id="KW-0511">Multifunctional enzyme</keyword>
<dbReference type="GO" id="GO:0008685">
    <property type="term" value="F:2-C-methyl-D-erythritol 2,4-cyclodiphosphate synthase activity"/>
    <property type="evidence" value="ECO:0007669"/>
    <property type="project" value="UniProtKB-UniRule"/>
</dbReference>
<dbReference type="SUPFAM" id="SSF69765">
    <property type="entry name" value="IpsF-like"/>
    <property type="match status" value="1"/>
</dbReference>
<dbReference type="EC" id="2.7.7.60" evidence="14"/>
<dbReference type="Gene3D" id="3.90.550.10">
    <property type="entry name" value="Spore Coat Polysaccharide Biosynthesis Protein SpsA, Chain A"/>
    <property type="match status" value="1"/>
</dbReference>
<dbReference type="GO" id="GO:0019288">
    <property type="term" value="P:isopentenyl diphosphate biosynthetic process, methylerythritol 4-phosphate pathway"/>
    <property type="evidence" value="ECO:0007669"/>
    <property type="project" value="UniProtKB-UniRule"/>
</dbReference>
<comment type="pathway">
    <text evidence="4 14">Isoprenoid biosynthesis; isopentenyl diphosphate biosynthesis via DXP pathway; isopentenyl diphosphate from 1-deoxy-D-xylulose 5-phosphate: step 4/6.</text>
</comment>
<feature type="binding site" evidence="14">
    <location>
        <position position="252"/>
    </location>
    <ligand>
        <name>a divalent metal cation</name>
        <dbReference type="ChEBI" id="CHEBI:60240"/>
    </ligand>
</feature>
<dbReference type="InterPro" id="IPR020555">
    <property type="entry name" value="MECDP_synthase_CS"/>
</dbReference>
<dbReference type="HAMAP" id="MF_00108">
    <property type="entry name" value="IspD"/>
    <property type="match status" value="1"/>
</dbReference>
<comment type="caution">
    <text evidence="14">Lacks conserved residue(s) required for the propagation of feature annotation.</text>
</comment>
<dbReference type="GO" id="GO:0046872">
    <property type="term" value="F:metal ion binding"/>
    <property type="evidence" value="ECO:0007669"/>
    <property type="project" value="UniProtKB-KW"/>
</dbReference>
<gene>
    <name evidence="14" type="primary">ispDF</name>
    <name evidence="16" type="ORF">RHIZ70_2335</name>
</gene>
<dbReference type="InterPro" id="IPR029044">
    <property type="entry name" value="Nucleotide-diphossugar_trans"/>
</dbReference>
<dbReference type="Pfam" id="PF01128">
    <property type="entry name" value="IspD"/>
    <property type="match status" value="1"/>
</dbReference>
<evidence type="ECO:0000256" key="12">
    <source>
        <dbReference type="ARBA" id="ARBA00023239"/>
    </source>
</evidence>
<feature type="binding site" evidence="14">
    <location>
        <position position="384"/>
    </location>
    <ligand>
        <name>4-CDP-2-C-methyl-D-erythritol 2-phosphate</name>
        <dbReference type="ChEBI" id="CHEBI:57919"/>
    </ligand>
</feature>
<feature type="site" description="Transition state stabilizer" evidence="14">
    <location>
        <position position="375"/>
    </location>
</feature>
<dbReference type="AlphaFoldDB" id="A0A376AG45"/>
<keyword evidence="10 14" id="KW-0479">Metal-binding</keyword>
<dbReference type="GO" id="GO:0050518">
    <property type="term" value="F:2-C-methyl-D-erythritol 4-phosphate cytidylyltransferase activity"/>
    <property type="evidence" value="ECO:0007669"/>
    <property type="project" value="UniProtKB-UniRule"/>
</dbReference>
<dbReference type="PANTHER" id="PTHR43181:SF1">
    <property type="entry name" value="2-C-METHYL-D-ERYTHRITOL 2,4-CYCLODIPHOSPHATE SYNTHASE, CHLOROPLASTIC"/>
    <property type="match status" value="1"/>
</dbReference>
<feature type="binding site" evidence="14">
    <location>
        <begin position="276"/>
        <end position="277"/>
    </location>
    <ligand>
        <name>4-CDP-2-C-methyl-D-erythritol 2-phosphate</name>
        <dbReference type="ChEBI" id="CHEBI:57919"/>
    </ligand>
</feature>
<dbReference type="GO" id="GO:0016114">
    <property type="term" value="P:terpenoid biosynthetic process"/>
    <property type="evidence" value="ECO:0007669"/>
    <property type="project" value="InterPro"/>
</dbReference>
<dbReference type="NCBIfam" id="TIGR00151">
    <property type="entry name" value="ispF"/>
    <property type="match status" value="1"/>
</dbReference>
<comment type="catalytic activity">
    <reaction evidence="1 14">
        <text>4-CDP-2-C-methyl-D-erythritol 2-phosphate = 2-C-methyl-D-erythritol 2,4-cyclic diphosphate + CMP</text>
        <dbReference type="Rhea" id="RHEA:23864"/>
        <dbReference type="ChEBI" id="CHEBI:57919"/>
        <dbReference type="ChEBI" id="CHEBI:58483"/>
        <dbReference type="ChEBI" id="CHEBI:60377"/>
        <dbReference type="EC" id="4.6.1.12"/>
    </reaction>
</comment>
<comment type="similarity">
    <text evidence="6">Belongs to the IspF family.</text>
</comment>
<organism evidence="16 17">
    <name type="scientific">Ciceribacter selenitireducens ATCC BAA-1503</name>
    <dbReference type="NCBI Taxonomy" id="1336235"/>
    <lineage>
        <taxon>Bacteria</taxon>
        <taxon>Pseudomonadati</taxon>
        <taxon>Pseudomonadota</taxon>
        <taxon>Alphaproteobacteria</taxon>
        <taxon>Hyphomicrobiales</taxon>
        <taxon>Rhizobiaceae</taxon>
        <taxon>Ciceribacter</taxon>
    </lineage>
</organism>
<dbReference type="SUPFAM" id="SSF53448">
    <property type="entry name" value="Nucleotide-diphospho-sugar transferases"/>
    <property type="match status" value="1"/>
</dbReference>
<feature type="binding site" evidence="14">
    <location>
        <position position="284"/>
    </location>
    <ligand>
        <name>a divalent metal cation</name>
        <dbReference type="ChEBI" id="CHEBI:60240"/>
    </ligand>
</feature>
<dbReference type="PROSITE" id="PS01295">
    <property type="entry name" value="ISPD"/>
    <property type="match status" value="1"/>
</dbReference>
<feature type="binding site" evidence="14">
    <location>
        <position position="381"/>
    </location>
    <ligand>
        <name>4-CDP-2-C-methyl-D-erythritol 2-phosphate</name>
        <dbReference type="ChEBI" id="CHEBI:57919"/>
    </ligand>
</feature>
<feature type="site" description="Positions MEP for the nucleophilic attack" evidence="14">
    <location>
        <position position="221"/>
    </location>
</feature>
<keyword evidence="12 14" id="KW-0456">Lyase</keyword>
<dbReference type="InterPro" id="IPR026596">
    <property type="entry name" value="IspD/F"/>
</dbReference>
<accession>A0A376AG45</accession>
<evidence type="ECO:0000256" key="3">
    <source>
        <dbReference type="ARBA" id="ARBA00001968"/>
    </source>
</evidence>
<dbReference type="UniPathway" id="UPA00056">
    <property type="reaction ID" value="UER00093"/>
</dbReference>
<evidence type="ECO:0000256" key="2">
    <source>
        <dbReference type="ARBA" id="ARBA00001282"/>
    </source>
</evidence>
<protein>
    <recommendedName>
        <fullName evidence="14">Bifunctional enzyme IspD/IspF</fullName>
    </recommendedName>
    <domain>
        <recommendedName>
            <fullName evidence="14">2-C-methyl-D-erythritol 4-phosphate cytidylyltransferase</fullName>
            <ecNumber evidence="14">2.7.7.60</ecNumber>
        </recommendedName>
        <alternativeName>
            <fullName evidence="14">4-diphosphocytidyl-2C-methyl-D-erythritol synthase</fullName>
        </alternativeName>
        <alternativeName>
            <fullName evidence="14">MEP cytidylyltransferase</fullName>
            <shortName evidence="14">MCT</shortName>
        </alternativeName>
    </domain>
    <domain>
        <recommendedName>
            <fullName evidence="14">2-C-methyl-D-erythritol 2,4-cyclodiphosphate synthase</fullName>
            <shortName evidence="14">MECDP-synthase</shortName>
            <shortName evidence="14">MECPP-synthase</shortName>
            <shortName evidence="14">MECPS</shortName>
            <ecNumber evidence="14">4.6.1.12</ecNumber>
        </recommendedName>
    </domain>
</protein>
<evidence type="ECO:0000256" key="9">
    <source>
        <dbReference type="ARBA" id="ARBA00022695"/>
    </source>
</evidence>
<dbReference type="InterPro" id="IPR034683">
    <property type="entry name" value="IspD/TarI"/>
</dbReference>
<comment type="similarity">
    <text evidence="7">Belongs to the IspD/TarI cytidylyltransferase family. IspD subfamily.</text>
</comment>
<feature type="site" description="Transition state stabilizer" evidence="14">
    <location>
        <position position="21"/>
    </location>
</feature>
<comment type="catalytic activity">
    <reaction evidence="2 14">
        <text>2-C-methyl-D-erythritol 4-phosphate + CTP + H(+) = 4-CDP-2-C-methyl-D-erythritol + diphosphate</text>
        <dbReference type="Rhea" id="RHEA:13429"/>
        <dbReference type="ChEBI" id="CHEBI:15378"/>
        <dbReference type="ChEBI" id="CHEBI:33019"/>
        <dbReference type="ChEBI" id="CHEBI:37563"/>
        <dbReference type="ChEBI" id="CHEBI:57823"/>
        <dbReference type="ChEBI" id="CHEBI:58262"/>
        <dbReference type="EC" id="2.7.7.60"/>
    </reaction>
</comment>
<evidence type="ECO:0000256" key="7">
    <source>
        <dbReference type="ARBA" id="ARBA00009789"/>
    </source>
</evidence>
<sequence length="403" mass="42416">MQQCTNTAIGIIIVAAGRGERAGSSVEGPKQYRRIGGKPVITHTLARFLAWPKTARVVAVIHPDDATLFEMARSDLVGGENILVCFGGATRQQSVLAGLRALSNAGVTHVMIHDAVRPFIDEDLLERIATGIEAGDTCLLPAMPVTDTLKRGDAAGLVVETVPRAGLYAAQTPQTFSYPAIVKAHEAAAASGRDDFTDDASIAEWAGLAVRLVEGSPDNVKLTLQKDIAMADAKLTRTALPDVRTGNGYDVHQLVPGDGVTLCGIFIPHDQALKGHSDADVALHALTDALLATCGAGDIGDHFPPSDPQWKGAPSRIFLEHAAKIVRKAGGTIMNADISLIAEAPKIGPHRRAMREKLAEVLAISLDRCSVKATTNETIGFVGRREGIAAIATATVVFAGDAR</sequence>
<evidence type="ECO:0000313" key="16">
    <source>
        <dbReference type="EMBL" id="SSC66627.1"/>
    </source>
</evidence>
<dbReference type="PROSITE" id="PS01350">
    <property type="entry name" value="ISPF"/>
    <property type="match status" value="1"/>
</dbReference>
<dbReference type="HAMAP" id="MF_00107">
    <property type="entry name" value="IspF"/>
    <property type="match status" value="1"/>
</dbReference>
<dbReference type="FunFam" id="3.90.550.10:FF:000003">
    <property type="entry name" value="2-C-methyl-D-erythritol 4-phosphate cytidylyltransferase"/>
    <property type="match status" value="1"/>
</dbReference>
<dbReference type="InterPro" id="IPR036571">
    <property type="entry name" value="MECDP_synthase_sf"/>
</dbReference>
<evidence type="ECO:0000256" key="14">
    <source>
        <dbReference type="HAMAP-Rule" id="MF_01520"/>
    </source>
</evidence>
<comment type="pathway">
    <text evidence="5 14">Isoprenoid biosynthesis; isopentenyl diphosphate biosynthesis via DXP pathway; isopentenyl diphosphate from 1-deoxy-D-xylulose 5-phosphate: step 2/6.</text>
</comment>
<dbReference type="Pfam" id="PF02542">
    <property type="entry name" value="YgbB"/>
    <property type="match status" value="1"/>
</dbReference>
<evidence type="ECO:0000256" key="4">
    <source>
        <dbReference type="ARBA" id="ARBA00004709"/>
    </source>
</evidence>
<evidence type="ECO:0000313" key="17">
    <source>
        <dbReference type="Proteomes" id="UP000254764"/>
    </source>
</evidence>
<dbReference type="NCBIfam" id="TIGR00453">
    <property type="entry name" value="ispD"/>
    <property type="match status" value="1"/>
</dbReference>
<feature type="site" description="Transition state stabilizer" evidence="14">
    <location>
        <position position="30"/>
    </location>
</feature>
<feature type="binding site" evidence="14">
    <location>
        <begin position="374"/>
        <end position="377"/>
    </location>
    <ligand>
        <name>4-CDP-2-C-methyl-D-erythritol 2-phosphate</name>
        <dbReference type="ChEBI" id="CHEBI:57919"/>
    </ligand>
</feature>
<feature type="region of interest" description="2-C-methyl-D-erythritol 4-phosphate cytidylyltransferase" evidence="14">
    <location>
        <begin position="1"/>
        <end position="243"/>
    </location>
</feature>
<dbReference type="HAMAP" id="MF_01520">
    <property type="entry name" value="IspDF"/>
    <property type="match status" value="1"/>
</dbReference>
<dbReference type="Proteomes" id="UP000254764">
    <property type="component" value="Unassembled WGS sequence"/>
</dbReference>
<dbReference type="InterPro" id="IPR018294">
    <property type="entry name" value="ISPD_synthase_CS"/>
</dbReference>